<name>A0A2V4BPL5_9FLAO</name>
<keyword evidence="11" id="KW-1185">Reference proteome</keyword>
<evidence type="ECO:0000313" key="11">
    <source>
        <dbReference type="Proteomes" id="UP000247903"/>
    </source>
</evidence>
<dbReference type="GO" id="GO:0016837">
    <property type="term" value="F:carbon-oxygen lyase activity, acting on polysaccharides"/>
    <property type="evidence" value="ECO:0007669"/>
    <property type="project" value="TreeGrafter"/>
</dbReference>
<proteinExistence type="inferred from homology"/>
<keyword evidence="6" id="KW-0106">Calcium</keyword>
<evidence type="ECO:0000256" key="6">
    <source>
        <dbReference type="ARBA" id="ARBA00022837"/>
    </source>
</evidence>
<dbReference type="SUPFAM" id="SSF49785">
    <property type="entry name" value="Galactose-binding domain-like"/>
    <property type="match status" value="1"/>
</dbReference>
<comment type="cofactor">
    <cofactor evidence="1">
        <name>Ca(2+)</name>
        <dbReference type="ChEBI" id="CHEBI:29108"/>
    </cofactor>
</comment>
<dbReference type="GO" id="GO:0005576">
    <property type="term" value="C:extracellular region"/>
    <property type="evidence" value="ECO:0007669"/>
    <property type="project" value="UniProtKB-SubCell"/>
</dbReference>
<reference evidence="10 11" key="1">
    <citation type="submission" date="2018-05" db="EMBL/GenBank/DDBJ databases">
        <title>Flavobacterium sp. strain IMCC34759, incomplete genome.</title>
        <authorList>
            <person name="Joung Y."/>
            <person name="Cho J."/>
        </authorList>
    </citation>
    <scope>NUCLEOTIDE SEQUENCE [LARGE SCALE GENOMIC DNA]</scope>
    <source>
        <strain evidence="10 11">IMCC34759</strain>
    </source>
</reference>
<comment type="similarity">
    <text evidence="8">Belongs to the polysaccharide lyase 9 family.</text>
</comment>
<comment type="caution">
    <text evidence="10">The sequence shown here is derived from an EMBL/GenBank/DDBJ whole genome shotgun (WGS) entry which is preliminary data.</text>
</comment>
<evidence type="ECO:0000256" key="3">
    <source>
        <dbReference type="ARBA" id="ARBA00022525"/>
    </source>
</evidence>
<organism evidence="10 11">
    <name type="scientific">Flavobacterium cheongpyeongense</name>
    <dbReference type="NCBI Taxonomy" id="2212651"/>
    <lineage>
        <taxon>Bacteria</taxon>
        <taxon>Pseudomonadati</taxon>
        <taxon>Bacteroidota</taxon>
        <taxon>Flavobacteriia</taxon>
        <taxon>Flavobacteriales</taxon>
        <taxon>Flavobacteriaceae</taxon>
        <taxon>Flavobacterium</taxon>
    </lineage>
</organism>
<dbReference type="GO" id="GO:0046872">
    <property type="term" value="F:metal ion binding"/>
    <property type="evidence" value="ECO:0007669"/>
    <property type="project" value="UniProtKB-KW"/>
</dbReference>
<dbReference type="InterPro" id="IPR011050">
    <property type="entry name" value="Pectin_lyase_fold/virulence"/>
</dbReference>
<dbReference type="PROSITE" id="PS51175">
    <property type="entry name" value="CBM6"/>
    <property type="match status" value="1"/>
</dbReference>
<dbReference type="SUPFAM" id="SSF51126">
    <property type="entry name" value="Pectin lyase-like"/>
    <property type="match status" value="1"/>
</dbReference>
<protein>
    <submittedName>
        <fullName evidence="10">Cell wall-binding protein</fullName>
    </submittedName>
</protein>
<sequence>MKNKLIIILTFLLLFPFCVFSQIYVSPAGKVENKGSIDSPTTLQNAINKVASGQTIYVRGGIYSIASTIFISRENSGTAGNLKHIEAYPDETPILDFSAQKEINENKGIVLDGCYWYFKGIIIRKAGDNGMLLSGNYNTIDNCIFEKNRDSGLQISRYSAAYTTIDQWPSNNLILNCESFDNKDLLAENADGFAAKLTCGQGNIFRGCISHHNSDDGWDLYTKKKTGPIGAVLFESCVAYNNGTLTNGSTTKTGDKNGFKLGGEGIPVNHILHRCVAFGNGQHGFTDNNNLGAIEMTNNTSYNNKSNGFGFRPGGKHQFRNNISYKSFKDKNFGKDVENSNVWWIKGSTNGRNPALVISDDDFVSLIVPAVLKNEDGSPDLGDFLALKATSDFIDAGVQANGIEFNGTAPDLGARELGAEQKTDFVLKTMVKPLMSGNVAVNPDKTIYDPGEVITLTAKPADNFVFKSWSNGETATTTTIKMEANKAITANFKSTLPAAYLLTTSITPTEGGTIAINPNKPTYTEGELVTLTAIPSKGNELKSWSSGGSEEETTIIMTEDTGITATFGEKLTGTHTLRIEELALGYCAHEGTIAINSSADNKKVTNIADASGKGINYALKVPTSGLYTIIFRYVHRGKTTTAKLKINATDVIDLSFPITSSTTQFATTIPININLVKGVNTIRLETVDALSFANIDWMEITGEAPLGESCY</sequence>
<evidence type="ECO:0000256" key="4">
    <source>
        <dbReference type="ARBA" id="ARBA00022723"/>
    </source>
</evidence>
<dbReference type="OrthoDB" id="8660908at2"/>
<dbReference type="GO" id="GO:0030246">
    <property type="term" value="F:carbohydrate binding"/>
    <property type="evidence" value="ECO:0007669"/>
    <property type="project" value="InterPro"/>
</dbReference>
<evidence type="ECO:0000313" key="10">
    <source>
        <dbReference type="EMBL" id="PXY40811.1"/>
    </source>
</evidence>
<evidence type="ECO:0000256" key="8">
    <source>
        <dbReference type="ARBA" id="ARBA00038263"/>
    </source>
</evidence>
<dbReference type="Pfam" id="PF18998">
    <property type="entry name" value="Flg_new_2"/>
    <property type="match status" value="2"/>
</dbReference>
<comment type="subcellular location">
    <subcellularLocation>
        <location evidence="2">Secreted</location>
    </subcellularLocation>
</comment>
<dbReference type="Gene3D" id="2.60.120.260">
    <property type="entry name" value="Galactose-binding domain-like"/>
    <property type="match status" value="1"/>
</dbReference>
<feature type="domain" description="CBM6" evidence="9">
    <location>
        <begin position="577"/>
        <end position="701"/>
    </location>
</feature>
<accession>A0A2V4BPL5</accession>
<keyword evidence="5" id="KW-0732">Signal</keyword>
<dbReference type="InterPro" id="IPR012334">
    <property type="entry name" value="Pectin_lyas_fold"/>
</dbReference>
<dbReference type="PANTHER" id="PTHR40088:SF1">
    <property type="entry name" value="PECTATE LYASE PEL9"/>
    <property type="match status" value="1"/>
</dbReference>
<evidence type="ECO:0000259" key="9">
    <source>
        <dbReference type="PROSITE" id="PS51175"/>
    </source>
</evidence>
<evidence type="ECO:0000256" key="5">
    <source>
        <dbReference type="ARBA" id="ARBA00022729"/>
    </source>
</evidence>
<dbReference type="InterPro" id="IPR008979">
    <property type="entry name" value="Galactose-bd-like_sf"/>
</dbReference>
<dbReference type="Gene3D" id="2.160.20.10">
    <property type="entry name" value="Single-stranded right-handed beta-helix, Pectin lyase-like"/>
    <property type="match status" value="1"/>
</dbReference>
<dbReference type="InterPro" id="IPR005084">
    <property type="entry name" value="CBM6"/>
</dbReference>
<dbReference type="EMBL" id="QJHK01000008">
    <property type="protein sequence ID" value="PXY40811.1"/>
    <property type="molecule type" value="Genomic_DNA"/>
</dbReference>
<dbReference type="InterPro" id="IPR006626">
    <property type="entry name" value="PbH1"/>
</dbReference>
<dbReference type="PANTHER" id="PTHR40088">
    <property type="entry name" value="PECTATE LYASE (EUROFUNG)"/>
    <property type="match status" value="1"/>
</dbReference>
<evidence type="ECO:0000256" key="7">
    <source>
        <dbReference type="ARBA" id="ARBA00023239"/>
    </source>
</evidence>
<keyword evidence="3" id="KW-0964">Secreted</keyword>
<dbReference type="Proteomes" id="UP000247903">
    <property type="component" value="Unassembled WGS sequence"/>
</dbReference>
<dbReference type="Pfam" id="PF13229">
    <property type="entry name" value="Beta_helix"/>
    <property type="match status" value="1"/>
</dbReference>
<dbReference type="InterPro" id="IPR044060">
    <property type="entry name" value="Bacterial_rp_domain"/>
</dbReference>
<dbReference type="InterPro" id="IPR052052">
    <property type="entry name" value="Polysaccharide_Lyase_9"/>
</dbReference>
<dbReference type="SMART" id="SM00710">
    <property type="entry name" value="PbH1"/>
    <property type="match status" value="6"/>
</dbReference>
<keyword evidence="7" id="KW-0456">Lyase</keyword>
<dbReference type="AlphaFoldDB" id="A0A2V4BPL5"/>
<gene>
    <name evidence="10" type="ORF">DMB65_11320</name>
</gene>
<evidence type="ECO:0000256" key="2">
    <source>
        <dbReference type="ARBA" id="ARBA00004613"/>
    </source>
</evidence>
<evidence type="ECO:0000256" key="1">
    <source>
        <dbReference type="ARBA" id="ARBA00001913"/>
    </source>
</evidence>
<dbReference type="InterPro" id="IPR039448">
    <property type="entry name" value="Beta_helix"/>
</dbReference>
<keyword evidence="4" id="KW-0479">Metal-binding</keyword>
<dbReference type="RefSeq" id="WP_110306758.1">
    <property type="nucleotide sequence ID" value="NZ_QJHK01000008.1"/>
</dbReference>